<evidence type="ECO:0000259" key="3">
    <source>
        <dbReference type="PROSITE" id="PS50887"/>
    </source>
</evidence>
<dbReference type="InterPro" id="IPR043128">
    <property type="entry name" value="Rev_trsase/Diguanyl_cyclase"/>
</dbReference>
<protein>
    <recommendedName>
        <fullName evidence="6">Diguanylate cyclase</fullName>
    </recommendedName>
</protein>
<dbReference type="SMART" id="SM00052">
    <property type="entry name" value="EAL"/>
    <property type="match status" value="1"/>
</dbReference>
<dbReference type="PROSITE" id="PS50887">
    <property type="entry name" value="GGDEF"/>
    <property type="match status" value="1"/>
</dbReference>
<keyword evidence="5" id="KW-1185">Reference proteome</keyword>
<dbReference type="PANTHER" id="PTHR44757">
    <property type="entry name" value="DIGUANYLATE CYCLASE DGCP"/>
    <property type="match status" value="1"/>
</dbReference>
<dbReference type="SUPFAM" id="SSF55785">
    <property type="entry name" value="PYP-like sensor domain (PAS domain)"/>
    <property type="match status" value="1"/>
</dbReference>
<evidence type="ECO:0008006" key="6">
    <source>
        <dbReference type="Google" id="ProtNLM"/>
    </source>
</evidence>
<evidence type="ECO:0000256" key="1">
    <source>
        <dbReference type="SAM" id="Phobius"/>
    </source>
</evidence>
<dbReference type="EMBL" id="AP014936">
    <property type="protein sequence ID" value="BAU46846.1"/>
    <property type="molecule type" value="Genomic_DNA"/>
</dbReference>
<name>A0A1B4V087_9GAMM</name>
<dbReference type="SMART" id="SM00267">
    <property type="entry name" value="GGDEF"/>
    <property type="match status" value="1"/>
</dbReference>
<dbReference type="Pfam" id="PF00990">
    <property type="entry name" value="GGDEF"/>
    <property type="match status" value="1"/>
</dbReference>
<dbReference type="InterPro" id="IPR035919">
    <property type="entry name" value="EAL_sf"/>
</dbReference>
<dbReference type="CDD" id="cd00130">
    <property type="entry name" value="PAS"/>
    <property type="match status" value="1"/>
</dbReference>
<dbReference type="Proteomes" id="UP000218899">
    <property type="component" value="Chromosome"/>
</dbReference>
<dbReference type="Gene3D" id="3.20.20.450">
    <property type="entry name" value="EAL domain"/>
    <property type="match status" value="1"/>
</dbReference>
<dbReference type="InterPro" id="IPR029787">
    <property type="entry name" value="Nucleotide_cyclase"/>
</dbReference>
<dbReference type="NCBIfam" id="TIGR00254">
    <property type="entry name" value="GGDEF"/>
    <property type="match status" value="1"/>
</dbReference>
<keyword evidence="1" id="KW-0472">Membrane</keyword>
<dbReference type="AlphaFoldDB" id="A0A1B4V087"/>
<feature type="domain" description="EAL" evidence="2">
    <location>
        <begin position="518"/>
        <end position="771"/>
    </location>
</feature>
<evidence type="ECO:0000259" key="2">
    <source>
        <dbReference type="PROSITE" id="PS50883"/>
    </source>
</evidence>
<dbReference type="SUPFAM" id="SSF141868">
    <property type="entry name" value="EAL domain-like"/>
    <property type="match status" value="1"/>
</dbReference>
<reference evidence="4 5" key="1">
    <citation type="submission" date="2015-08" db="EMBL/GenBank/DDBJ databases">
        <title>Complete genome sequence of Sulfurifustis variabilis.</title>
        <authorList>
            <person name="Miura A."/>
            <person name="Kojima H."/>
            <person name="Fukui M."/>
        </authorList>
    </citation>
    <scope>NUCLEOTIDE SEQUENCE [LARGE SCALE GENOMIC DNA]</scope>
    <source>
        <strain evidence="5">skN76</strain>
    </source>
</reference>
<dbReference type="InterPro" id="IPR000160">
    <property type="entry name" value="GGDEF_dom"/>
</dbReference>
<organism evidence="4 5">
    <name type="scientific">Sulfurifustis variabilis</name>
    <dbReference type="NCBI Taxonomy" id="1675686"/>
    <lineage>
        <taxon>Bacteria</taxon>
        <taxon>Pseudomonadati</taxon>
        <taxon>Pseudomonadota</taxon>
        <taxon>Gammaproteobacteria</taxon>
        <taxon>Acidiferrobacterales</taxon>
        <taxon>Acidiferrobacteraceae</taxon>
        <taxon>Sulfurifustis</taxon>
    </lineage>
</organism>
<dbReference type="Gene3D" id="3.30.70.270">
    <property type="match status" value="1"/>
</dbReference>
<dbReference type="InterPro" id="IPR052155">
    <property type="entry name" value="Biofilm_reg_signaling"/>
</dbReference>
<dbReference type="Gene3D" id="3.30.450.20">
    <property type="entry name" value="PAS domain"/>
    <property type="match status" value="1"/>
</dbReference>
<dbReference type="PROSITE" id="PS50883">
    <property type="entry name" value="EAL"/>
    <property type="match status" value="1"/>
</dbReference>
<feature type="transmembrane region" description="Helical" evidence="1">
    <location>
        <begin position="203"/>
        <end position="222"/>
    </location>
</feature>
<dbReference type="CDD" id="cd01949">
    <property type="entry name" value="GGDEF"/>
    <property type="match status" value="1"/>
</dbReference>
<proteinExistence type="predicted"/>
<feature type="domain" description="GGDEF" evidence="3">
    <location>
        <begin position="372"/>
        <end position="509"/>
    </location>
</feature>
<dbReference type="PANTHER" id="PTHR44757:SF2">
    <property type="entry name" value="BIOFILM ARCHITECTURE MAINTENANCE PROTEIN MBAA"/>
    <property type="match status" value="1"/>
</dbReference>
<sequence>MPRTDRPGALLAALRSKLPLPLQDVRLRMRAVYVVILALGVLFSVLVLAYSDQVLNASRRLVRTDLPALSQIAALKLEVVRQEAALYDYYATGDRERFRREYGAREQTILAQLRLLAQTPVGQARAAGLRASYARLDALTDELDGILAQTPVDWSSAHKGLLRVGGLVRDFNAELDVLADLVQAQVMESADLTESTVLRMGRLAILFSMGVFLIAVLVGYYIKAYFQESVERRRLAVFAERNPNPVMRLSLAGEIVYANPAAHELARRMGAETPRVLLPADLPARLRDLKDSPQRYEVWRYEREGRTIECGVHFLPDLASFHAYVADVTERRLAEEKLAYHAYHHPLTGLPNRRMFQEVVEQTLVAPERGGLRAGVFLLGLDRFKVVIDTLGHDVGDQLLKAVATRWKGVLGREAGRGATLYHFGGDLFAVLAPGLTGEQGPVMTAEKLLGALARPLYVAGREFFVSVSVGVAVFPVDGDDAITLLRKADAAMHRVKRHGGRGFQLYKPEMNALAEQWMALEGYLRHAIDYGELRLHYQPQIDLRTGRVTGLEALLRWAHPQRGLLAPGEFIALAEESGMIAQIGEWALREACTDARRWRERGLLNAPVAVNVSGRQFRADLPALVSSVLQDTRLAPEALEIEITESIAMQDVEGTVAMLDRLKAMGVRIAIDDFGTGFSSLAYLKRFPLDKLKLDQSFMRHLTTDETDAAIARTVATLGHALRLRVLAEGVETSEQRTRLLSLEYDEAQGALYGLPMAADEIEAWLGRGKRLALP</sequence>
<feature type="transmembrane region" description="Helical" evidence="1">
    <location>
        <begin position="31"/>
        <end position="50"/>
    </location>
</feature>
<dbReference type="OrthoDB" id="8553030at2"/>
<dbReference type="InterPro" id="IPR000014">
    <property type="entry name" value="PAS"/>
</dbReference>
<dbReference type="InterPro" id="IPR035965">
    <property type="entry name" value="PAS-like_dom_sf"/>
</dbReference>
<dbReference type="RefSeq" id="WP_096457679.1">
    <property type="nucleotide sequence ID" value="NZ_AP014936.1"/>
</dbReference>
<accession>A0A1B4V087</accession>
<dbReference type="InterPro" id="IPR001633">
    <property type="entry name" value="EAL_dom"/>
</dbReference>
<dbReference type="KEGG" id="sva:SVA_0264"/>
<keyword evidence="1" id="KW-1133">Transmembrane helix</keyword>
<dbReference type="CDD" id="cd01948">
    <property type="entry name" value="EAL"/>
    <property type="match status" value="1"/>
</dbReference>
<keyword evidence="1" id="KW-0812">Transmembrane</keyword>
<gene>
    <name evidence="4" type="ORF">SVA_0264</name>
</gene>
<evidence type="ECO:0000313" key="4">
    <source>
        <dbReference type="EMBL" id="BAU46846.1"/>
    </source>
</evidence>
<evidence type="ECO:0000313" key="5">
    <source>
        <dbReference type="Proteomes" id="UP000218899"/>
    </source>
</evidence>
<dbReference type="SUPFAM" id="SSF55073">
    <property type="entry name" value="Nucleotide cyclase"/>
    <property type="match status" value="1"/>
</dbReference>
<dbReference type="Pfam" id="PF00563">
    <property type="entry name" value="EAL"/>
    <property type="match status" value="1"/>
</dbReference>